<dbReference type="GO" id="GO:0003677">
    <property type="term" value="F:DNA binding"/>
    <property type="evidence" value="ECO:0007669"/>
    <property type="project" value="InterPro"/>
</dbReference>
<dbReference type="EMBL" id="NVQR01000009">
    <property type="protein sequence ID" value="PCH63715.1"/>
    <property type="molecule type" value="Genomic_DNA"/>
</dbReference>
<evidence type="ECO:0000313" key="3">
    <source>
        <dbReference type="EMBL" id="PCH63715.1"/>
    </source>
</evidence>
<dbReference type="GO" id="GO:0006313">
    <property type="term" value="P:DNA transposition"/>
    <property type="evidence" value="ECO:0007669"/>
    <property type="project" value="InterPro"/>
</dbReference>
<dbReference type="GO" id="GO:0004803">
    <property type="term" value="F:transposase activity"/>
    <property type="evidence" value="ECO:0007669"/>
    <property type="project" value="InterPro"/>
</dbReference>
<sequence>MTKNRKPYKTYTKEFKLEAIRMMQKSDRPASEIAMELGIRRNQLYKWLEQLDRNGEVAFKGRGRPNKEDQSELTTLKQENDRLREEVEILKKAAAYFAREL</sequence>
<reference evidence="4" key="1">
    <citation type="submission" date="2017-08" db="EMBL/GenBank/DDBJ databases">
        <title>A dynamic microbial community with high functional redundancy inhabits the cold, oxic subseafloor aquifer.</title>
        <authorList>
            <person name="Tully B.J."/>
            <person name="Wheat C.G."/>
            <person name="Glazer B.T."/>
            <person name="Huber J.A."/>
        </authorList>
    </citation>
    <scope>NUCLEOTIDE SEQUENCE [LARGE SCALE GENOMIC DNA]</scope>
</reference>
<dbReference type="InterPro" id="IPR002514">
    <property type="entry name" value="Transposase_8"/>
</dbReference>
<dbReference type="PANTHER" id="PTHR33215">
    <property type="entry name" value="PROTEIN DISTAL ANTENNA"/>
    <property type="match status" value="1"/>
</dbReference>
<name>A0A2A4MUE8_9GAMM</name>
<accession>A0A2A4MUE8</accession>
<dbReference type="Proteomes" id="UP000218172">
    <property type="component" value="Unassembled WGS sequence"/>
</dbReference>
<comment type="caution">
    <text evidence="3">The sequence shown here is derived from an EMBL/GenBank/DDBJ whole genome shotgun (WGS) entry which is preliminary data.</text>
</comment>
<evidence type="ECO:0008006" key="5">
    <source>
        <dbReference type="Google" id="ProtNLM"/>
    </source>
</evidence>
<protein>
    <recommendedName>
        <fullName evidence="5">Transposase</fullName>
    </recommendedName>
</protein>
<dbReference type="InterPro" id="IPR009057">
    <property type="entry name" value="Homeodomain-like_sf"/>
</dbReference>
<gene>
    <name evidence="3" type="ORF">COC19_00685</name>
</gene>
<dbReference type="SUPFAM" id="SSF46689">
    <property type="entry name" value="Homeodomain-like"/>
    <property type="match status" value="1"/>
</dbReference>
<dbReference type="Pfam" id="PF01527">
    <property type="entry name" value="HTH_Tnp_1"/>
    <property type="match status" value="1"/>
</dbReference>
<proteinExistence type="inferred from homology"/>
<evidence type="ECO:0000256" key="1">
    <source>
        <dbReference type="ARBA" id="ARBA00009964"/>
    </source>
</evidence>
<feature type="region of interest" description="Disordered" evidence="2">
    <location>
        <begin position="58"/>
        <end position="78"/>
    </location>
</feature>
<dbReference type="PANTHER" id="PTHR33215:SF13">
    <property type="entry name" value="PROTEIN DISTAL ANTENNA"/>
    <property type="match status" value="1"/>
</dbReference>
<dbReference type="InterPro" id="IPR051839">
    <property type="entry name" value="RD_transcriptional_regulator"/>
</dbReference>
<dbReference type="Gene3D" id="1.10.10.60">
    <property type="entry name" value="Homeodomain-like"/>
    <property type="match status" value="1"/>
</dbReference>
<comment type="similarity">
    <text evidence="1">Belongs to the transposase 8 family.</text>
</comment>
<evidence type="ECO:0000313" key="4">
    <source>
        <dbReference type="Proteomes" id="UP000218172"/>
    </source>
</evidence>
<evidence type="ECO:0000256" key="2">
    <source>
        <dbReference type="SAM" id="MobiDB-lite"/>
    </source>
</evidence>
<organism evidence="3 4">
    <name type="scientific">SAR86 cluster bacterium</name>
    <dbReference type="NCBI Taxonomy" id="2030880"/>
    <lineage>
        <taxon>Bacteria</taxon>
        <taxon>Pseudomonadati</taxon>
        <taxon>Pseudomonadota</taxon>
        <taxon>Gammaproteobacteria</taxon>
        <taxon>SAR86 cluster</taxon>
    </lineage>
</organism>
<dbReference type="AlphaFoldDB" id="A0A2A4MUE8"/>